<dbReference type="Proteomes" id="UP000265801">
    <property type="component" value="Unassembled WGS sequence"/>
</dbReference>
<dbReference type="PANTHER" id="PTHR43643:SF3">
    <property type="entry name" value="HISTIDINOL-PHOSPHATE AMINOTRANSFERASE"/>
    <property type="match status" value="1"/>
</dbReference>
<dbReference type="CDD" id="cd00609">
    <property type="entry name" value="AAT_like"/>
    <property type="match status" value="1"/>
</dbReference>
<dbReference type="InterPro" id="IPR050106">
    <property type="entry name" value="HistidinolP_aminotransfase"/>
</dbReference>
<feature type="domain" description="Aminotransferase class I/classII large" evidence="8">
    <location>
        <begin position="37"/>
        <end position="357"/>
    </location>
</feature>
<comment type="subunit">
    <text evidence="2 7">Homodimer.</text>
</comment>
<dbReference type="Gene3D" id="3.40.640.10">
    <property type="entry name" value="Type I PLP-dependent aspartate aminotransferase-like (Major domain)"/>
    <property type="match status" value="1"/>
</dbReference>
<comment type="pathway">
    <text evidence="7">Amino-acid biosynthesis; L-histidine biosynthesis; L-histidine from 5-phospho-alpha-D-ribose 1-diphosphate: step 7/9.</text>
</comment>
<keyword evidence="10" id="KW-1185">Reference proteome</keyword>
<keyword evidence="3 7" id="KW-0032">Aminotransferase</keyword>
<comment type="caution">
    <text evidence="9">The sequence shown here is derived from an EMBL/GenBank/DDBJ whole genome shotgun (WGS) entry which is preliminary data.</text>
</comment>
<evidence type="ECO:0000256" key="2">
    <source>
        <dbReference type="ARBA" id="ARBA00011738"/>
    </source>
</evidence>
<dbReference type="GO" id="GO:0004400">
    <property type="term" value="F:histidinol-phosphate transaminase activity"/>
    <property type="evidence" value="ECO:0007669"/>
    <property type="project" value="UniProtKB-UniRule"/>
</dbReference>
<keyword evidence="7" id="KW-0028">Amino-acid biosynthesis</keyword>
<comment type="cofactor">
    <cofactor evidence="1 7">
        <name>pyridoxal 5'-phosphate</name>
        <dbReference type="ChEBI" id="CHEBI:597326"/>
    </cofactor>
</comment>
<dbReference type="PANTHER" id="PTHR43643">
    <property type="entry name" value="HISTIDINOL-PHOSPHATE AMINOTRANSFERASE 2"/>
    <property type="match status" value="1"/>
</dbReference>
<dbReference type="HAMAP" id="MF_01023">
    <property type="entry name" value="HisC_aminotrans_2"/>
    <property type="match status" value="1"/>
</dbReference>
<dbReference type="OrthoDB" id="9813612at2"/>
<accession>A0A3A1QXU2</accession>
<dbReference type="NCBIfam" id="TIGR01141">
    <property type="entry name" value="hisC"/>
    <property type="match status" value="1"/>
</dbReference>
<evidence type="ECO:0000313" key="10">
    <source>
        <dbReference type="Proteomes" id="UP000265801"/>
    </source>
</evidence>
<evidence type="ECO:0000256" key="1">
    <source>
        <dbReference type="ARBA" id="ARBA00001933"/>
    </source>
</evidence>
<keyword evidence="5 7" id="KW-0663">Pyridoxal phosphate</keyword>
<dbReference type="SUPFAM" id="SSF53383">
    <property type="entry name" value="PLP-dependent transferases"/>
    <property type="match status" value="1"/>
</dbReference>
<gene>
    <name evidence="7" type="primary">hisC</name>
    <name evidence="9" type="ORF">D3H55_11395</name>
</gene>
<keyword evidence="6 7" id="KW-0368">Histidine biosynthesis</keyword>
<comment type="similarity">
    <text evidence="7">Belongs to the class-II pyridoxal-phosphate-dependent aminotransferase family. Histidinol-phosphate aminotransferase subfamily.</text>
</comment>
<evidence type="ECO:0000256" key="4">
    <source>
        <dbReference type="ARBA" id="ARBA00022679"/>
    </source>
</evidence>
<dbReference type="InterPro" id="IPR015421">
    <property type="entry name" value="PyrdxlP-dep_Trfase_major"/>
</dbReference>
<dbReference type="Pfam" id="PF00155">
    <property type="entry name" value="Aminotran_1_2"/>
    <property type="match status" value="1"/>
</dbReference>
<dbReference type="GO" id="GO:0030170">
    <property type="term" value="F:pyridoxal phosphate binding"/>
    <property type="evidence" value="ECO:0007669"/>
    <property type="project" value="InterPro"/>
</dbReference>
<evidence type="ECO:0000259" key="8">
    <source>
        <dbReference type="Pfam" id="PF00155"/>
    </source>
</evidence>
<evidence type="ECO:0000313" key="9">
    <source>
        <dbReference type="EMBL" id="RIW33257.1"/>
    </source>
</evidence>
<dbReference type="EC" id="2.6.1.9" evidence="7"/>
<comment type="catalytic activity">
    <reaction evidence="7">
        <text>L-histidinol phosphate + 2-oxoglutarate = 3-(imidazol-4-yl)-2-oxopropyl phosphate + L-glutamate</text>
        <dbReference type="Rhea" id="RHEA:23744"/>
        <dbReference type="ChEBI" id="CHEBI:16810"/>
        <dbReference type="ChEBI" id="CHEBI:29985"/>
        <dbReference type="ChEBI" id="CHEBI:57766"/>
        <dbReference type="ChEBI" id="CHEBI:57980"/>
        <dbReference type="EC" id="2.6.1.9"/>
    </reaction>
</comment>
<evidence type="ECO:0000256" key="5">
    <source>
        <dbReference type="ARBA" id="ARBA00022898"/>
    </source>
</evidence>
<evidence type="ECO:0000256" key="7">
    <source>
        <dbReference type="HAMAP-Rule" id="MF_01023"/>
    </source>
</evidence>
<name>A0A3A1QXU2_9BACI</name>
<evidence type="ECO:0000256" key="6">
    <source>
        <dbReference type="ARBA" id="ARBA00023102"/>
    </source>
</evidence>
<evidence type="ECO:0000256" key="3">
    <source>
        <dbReference type="ARBA" id="ARBA00022576"/>
    </source>
</evidence>
<feature type="modified residue" description="N6-(pyridoxal phosphate)lysine" evidence="7">
    <location>
        <position position="226"/>
    </location>
</feature>
<dbReference type="Gene3D" id="3.90.1150.10">
    <property type="entry name" value="Aspartate Aminotransferase, domain 1"/>
    <property type="match status" value="1"/>
</dbReference>
<proteinExistence type="inferred from homology"/>
<dbReference type="InterPro" id="IPR005861">
    <property type="entry name" value="HisP_aminotrans"/>
</dbReference>
<dbReference type="GO" id="GO:0000105">
    <property type="term" value="P:L-histidine biosynthetic process"/>
    <property type="evidence" value="ECO:0007669"/>
    <property type="project" value="UniProtKB-UniRule"/>
</dbReference>
<dbReference type="InterPro" id="IPR015424">
    <property type="entry name" value="PyrdxlP-dep_Trfase"/>
</dbReference>
<dbReference type="AlphaFoldDB" id="A0A3A1QXU2"/>
<organism evidence="9 10">
    <name type="scientific">Bacillus salacetis</name>
    <dbReference type="NCBI Taxonomy" id="2315464"/>
    <lineage>
        <taxon>Bacteria</taxon>
        <taxon>Bacillati</taxon>
        <taxon>Bacillota</taxon>
        <taxon>Bacilli</taxon>
        <taxon>Bacillales</taxon>
        <taxon>Bacillaceae</taxon>
        <taxon>Bacillus</taxon>
    </lineage>
</organism>
<sequence>MVVKFKTRKRVEEIAPYVLGKSMEDIKTELGLSEIRKLSENENIYGCSPRVKAYLSTGGADIYLYPDGMAQELKNKTSEFFNVRQEQLVFGNGSDEVIRLLTRAYINEGDEAVMADVTFPRYQTNVFLEGGTPVIVPLAEGVHDLKGMLDKITDKTRMVFVCNPNNPTGTINGKAELRNFLESVPSHVLVIVDEAYVEYVTTDDYLHCIPLLDQFDNLIVLRTFSKIYGLAGLRVGFGVMNEEIATQLTKVKDVFNVSRLAQGAAIAAMEDQEFIQQCAAMNEQGRNYLQTEFEKMGLSYFPSQSNFIMVDCGIRGDIAAAGLLRHGIIVRAGTLLGYPTTVRVTIGTEKDNQTFIQGLKQVIAKEKEGSHGN</sequence>
<protein>
    <recommendedName>
        <fullName evidence="7">Histidinol-phosphate aminotransferase</fullName>
        <ecNumber evidence="7">2.6.1.9</ecNumber>
    </recommendedName>
    <alternativeName>
        <fullName evidence="7">Imidazole acetol-phosphate transaminase</fullName>
    </alternativeName>
</protein>
<dbReference type="InterPro" id="IPR015422">
    <property type="entry name" value="PyrdxlP-dep_Trfase_small"/>
</dbReference>
<reference evidence="9 10" key="1">
    <citation type="submission" date="2018-09" db="EMBL/GenBank/DDBJ databases">
        <title>Bacillus saliacetes sp. nov., isolated from Thai shrimp paste (Ka-pi).</title>
        <authorList>
            <person name="Daroonpunt R."/>
            <person name="Tanasupawat S."/>
            <person name="Yiamsombut S."/>
        </authorList>
    </citation>
    <scope>NUCLEOTIDE SEQUENCE [LARGE SCALE GENOMIC DNA]</scope>
    <source>
        <strain evidence="9 10">SKP7-4</strain>
    </source>
</reference>
<dbReference type="UniPathway" id="UPA00031">
    <property type="reaction ID" value="UER00012"/>
</dbReference>
<keyword evidence="4 7" id="KW-0808">Transferase</keyword>
<dbReference type="InterPro" id="IPR004839">
    <property type="entry name" value="Aminotransferase_I/II_large"/>
</dbReference>
<dbReference type="EMBL" id="QXIR01000014">
    <property type="protein sequence ID" value="RIW33257.1"/>
    <property type="molecule type" value="Genomic_DNA"/>
</dbReference>